<evidence type="ECO:0000256" key="1">
    <source>
        <dbReference type="SAM" id="MobiDB-lite"/>
    </source>
</evidence>
<dbReference type="RefSeq" id="WP_182667511.1">
    <property type="nucleotide sequence ID" value="NZ_VKHS01001389.1"/>
</dbReference>
<feature type="region of interest" description="Disordered" evidence="1">
    <location>
        <begin position="36"/>
        <end position="67"/>
    </location>
</feature>
<dbReference type="AlphaFoldDB" id="A0A7W3T8N9"/>
<evidence type="ECO:0000313" key="2">
    <source>
        <dbReference type="EMBL" id="MBB0233010.1"/>
    </source>
</evidence>
<feature type="compositionally biased region" description="Pro residues" evidence="1">
    <location>
        <begin position="58"/>
        <end position="67"/>
    </location>
</feature>
<keyword evidence="3" id="KW-1185">Reference proteome</keyword>
<organism evidence="2 3">
    <name type="scientific">Streptomyces calidiresistens</name>
    <dbReference type="NCBI Taxonomy" id="1485586"/>
    <lineage>
        <taxon>Bacteria</taxon>
        <taxon>Bacillati</taxon>
        <taxon>Actinomycetota</taxon>
        <taxon>Actinomycetes</taxon>
        <taxon>Kitasatosporales</taxon>
        <taxon>Streptomycetaceae</taxon>
        <taxon>Streptomyces</taxon>
    </lineage>
</organism>
<dbReference type="EMBL" id="VKHS01001389">
    <property type="protein sequence ID" value="MBB0233010.1"/>
    <property type="molecule type" value="Genomic_DNA"/>
</dbReference>
<sequence length="67" mass="7211">MLSAVATAAYYDRAHAAGHDPDHARATLDEAVTEYRDGRTPEPPDHVALARLTDPATAPRPIPHTLV</sequence>
<feature type="non-terminal residue" evidence="2">
    <location>
        <position position="67"/>
    </location>
</feature>
<reference evidence="3" key="1">
    <citation type="submission" date="2019-10" db="EMBL/GenBank/DDBJ databases">
        <title>Streptomyces sp. nov., a novel actinobacterium isolated from alkaline environment.</title>
        <authorList>
            <person name="Golinska P."/>
        </authorList>
    </citation>
    <scope>NUCLEOTIDE SEQUENCE [LARGE SCALE GENOMIC DNA]</scope>
    <source>
        <strain evidence="3">DSM 42108</strain>
    </source>
</reference>
<feature type="compositionally biased region" description="Basic and acidic residues" evidence="1">
    <location>
        <begin position="36"/>
        <end position="45"/>
    </location>
</feature>
<protein>
    <submittedName>
        <fullName evidence="2">Uncharacterized protein</fullName>
    </submittedName>
</protein>
<gene>
    <name evidence="2" type="ORF">FOE67_26840</name>
</gene>
<name>A0A7W3T8N9_9ACTN</name>
<comment type="caution">
    <text evidence="2">The sequence shown here is derived from an EMBL/GenBank/DDBJ whole genome shotgun (WGS) entry which is preliminary data.</text>
</comment>
<evidence type="ECO:0000313" key="3">
    <source>
        <dbReference type="Proteomes" id="UP000530234"/>
    </source>
</evidence>
<dbReference type="Proteomes" id="UP000530234">
    <property type="component" value="Unassembled WGS sequence"/>
</dbReference>
<proteinExistence type="predicted"/>
<accession>A0A7W3T8N9</accession>